<dbReference type="AlphaFoldDB" id="A0A9P4LKZ2"/>
<proteinExistence type="predicted"/>
<dbReference type="OrthoDB" id="5985073at2759"/>
<name>A0A9P4LKZ2_9PLEO</name>
<evidence type="ECO:0000313" key="1">
    <source>
        <dbReference type="EMBL" id="KAF2027494.1"/>
    </source>
</evidence>
<protein>
    <submittedName>
        <fullName evidence="1">Uncharacterized protein</fullName>
    </submittedName>
</protein>
<organism evidence="1 2">
    <name type="scientific">Setomelanomma holmii</name>
    <dbReference type="NCBI Taxonomy" id="210430"/>
    <lineage>
        <taxon>Eukaryota</taxon>
        <taxon>Fungi</taxon>
        <taxon>Dikarya</taxon>
        <taxon>Ascomycota</taxon>
        <taxon>Pezizomycotina</taxon>
        <taxon>Dothideomycetes</taxon>
        <taxon>Pleosporomycetidae</taxon>
        <taxon>Pleosporales</taxon>
        <taxon>Pleosporineae</taxon>
        <taxon>Phaeosphaeriaceae</taxon>
        <taxon>Setomelanomma</taxon>
    </lineage>
</organism>
<gene>
    <name evidence="1" type="ORF">EK21DRAFT_102458</name>
</gene>
<dbReference type="EMBL" id="ML978225">
    <property type="protein sequence ID" value="KAF2027494.1"/>
    <property type="molecule type" value="Genomic_DNA"/>
</dbReference>
<comment type="caution">
    <text evidence="1">The sequence shown here is derived from an EMBL/GenBank/DDBJ whole genome shotgun (WGS) entry which is preliminary data.</text>
</comment>
<accession>A0A9P4LKZ2</accession>
<keyword evidence="2" id="KW-1185">Reference proteome</keyword>
<dbReference type="Proteomes" id="UP000799777">
    <property type="component" value="Unassembled WGS sequence"/>
</dbReference>
<sequence>MWLCSSDAAPSEHPQDADIGQYSYLRGDHSITPDTHWARPLVHTLLSTGRQIVFTASTENRVRTFDTATGELINKRQILPPWPMQGANCTKLGQSMGIMGMPVTYTDYDDGIAFFYAKSYIEDYRVPGGAAPPLNGIYYHFGIYLNTLQDLHKFPLPINDLPHNNDSRKMSLRGSLAVNLRSRNIYRWATQAGPDPPTGGIWQSEIGIASNGRHVYLTTDNGGSVETNVSGSPIGGFAVLDETFKTTDRRNLGVATSRNSKMYMQDLDNLGGFRQGRNGTDSVPQTIYLHGEVYGYIYVDPGNAPLSAYAFKSSNSSNHLFTLAGKSAKTTLHSIGVGTPTVTSDRGTPRSGIVWVTDVEKGLLAYKAVPENESLVKIPVPKLQGAMKFGRPVFGDGRATIKEHALRHKNNSEPDITQ</sequence>
<reference evidence="1" key="1">
    <citation type="journal article" date="2020" name="Stud. Mycol.">
        <title>101 Dothideomycetes genomes: a test case for predicting lifestyles and emergence of pathogens.</title>
        <authorList>
            <person name="Haridas S."/>
            <person name="Albert R."/>
            <person name="Binder M."/>
            <person name="Bloem J."/>
            <person name="Labutti K."/>
            <person name="Salamov A."/>
            <person name="Andreopoulos B."/>
            <person name="Baker S."/>
            <person name="Barry K."/>
            <person name="Bills G."/>
            <person name="Bluhm B."/>
            <person name="Cannon C."/>
            <person name="Castanera R."/>
            <person name="Culley D."/>
            <person name="Daum C."/>
            <person name="Ezra D."/>
            <person name="Gonzalez J."/>
            <person name="Henrissat B."/>
            <person name="Kuo A."/>
            <person name="Liang C."/>
            <person name="Lipzen A."/>
            <person name="Lutzoni F."/>
            <person name="Magnuson J."/>
            <person name="Mondo S."/>
            <person name="Nolan M."/>
            <person name="Ohm R."/>
            <person name="Pangilinan J."/>
            <person name="Park H.-J."/>
            <person name="Ramirez L."/>
            <person name="Alfaro M."/>
            <person name="Sun H."/>
            <person name="Tritt A."/>
            <person name="Yoshinaga Y."/>
            <person name="Zwiers L.-H."/>
            <person name="Turgeon B."/>
            <person name="Goodwin S."/>
            <person name="Spatafora J."/>
            <person name="Crous P."/>
            <person name="Grigoriev I."/>
        </authorList>
    </citation>
    <scope>NUCLEOTIDE SEQUENCE</scope>
    <source>
        <strain evidence="1">CBS 110217</strain>
    </source>
</reference>
<evidence type="ECO:0000313" key="2">
    <source>
        <dbReference type="Proteomes" id="UP000799777"/>
    </source>
</evidence>